<evidence type="ECO:0000256" key="1">
    <source>
        <dbReference type="SAM" id="MobiDB-lite"/>
    </source>
</evidence>
<evidence type="ECO:0000259" key="2">
    <source>
        <dbReference type="SMART" id="SM00909"/>
    </source>
</evidence>
<dbReference type="PROSITE" id="PS51257">
    <property type="entry name" value="PROKAR_LIPOPROTEIN"/>
    <property type="match status" value="1"/>
</dbReference>
<dbReference type="EMBL" id="JACEFG010000001">
    <property type="protein sequence ID" value="MBA2173408.1"/>
    <property type="molecule type" value="Genomic_DNA"/>
</dbReference>
<dbReference type="AlphaFoldDB" id="A0A838CNH8"/>
<feature type="region of interest" description="Disordered" evidence="1">
    <location>
        <begin position="35"/>
        <end position="70"/>
    </location>
</feature>
<keyword evidence="4" id="KW-1185">Reference proteome</keyword>
<gene>
    <name evidence="3" type="ORF">H0266_00685</name>
</gene>
<feature type="domain" description="GerMN" evidence="2">
    <location>
        <begin position="251"/>
        <end position="339"/>
    </location>
</feature>
<dbReference type="InterPro" id="IPR019606">
    <property type="entry name" value="GerMN"/>
</dbReference>
<protein>
    <submittedName>
        <fullName evidence="3">GerMN domain-containing protein</fullName>
    </submittedName>
</protein>
<accession>A0A838CNH8</accession>
<dbReference type="Proteomes" id="UP000571017">
    <property type="component" value="Unassembled WGS sequence"/>
</dbReference>
<sequence>MKSLGFKPMIITVFLLLATGLLSGCLFEGEQTLEKMDSPEEAVTTTPETVLEEDAPEEEPSEEGDEPEQAQTVNRELYLMDANGMIVPQTITLPASQEAAAQALEYLVKDGPVTNLLPNGFQAVLPAGTEVLGLNPEADGTMVVDLSEEFKNYDAKDEQKILQAMTYTLTQFEGVERIKLWINGYEQNVMPVDGTPVTNGVSRSDGINMQVGDHVDVMNSEAVTVYFPSQAGDHIYQVPVTTRVQKGEDVYSSVVQALLSGPALETGLLQPFNEGAEVIATDLNNGVLTLSFNEAILTGQDQPMLSDEALASLVMSLTDFKDVESVEVHVEGAEQVINEMGEPLVEPVTRSDINNAESL</sequence>
<dbReference type="RefSeq" id="WP_181470476.1">
    <property type="nucleotide sequence ID" value="NZ_JACEFG010000001.1"/>
</dbReference>
<evidence type="ECO:0000313" key="3">
    <source>
        <dbReference type="EMBL" id="MBA2173408.1"/>
    </source>
</evidence>
<evidence type="ECO:0000313" key="4">
    <source>
        <dbReference type="Proteomes" id="UP000571017"/>
    </source>
</evidence>
<reference evidence="3 4" key="1">
    <citation type="journal article" date="2004" name="Extremophiles">
        <title>Halobacillus locisalis sp. nov., a halophilic bacterium isolated from a marine solar saltern of the Yellow Sea in Korea.</title>
        <authorList>
            <person name="Yoon J.H."/>
            <person name="Kang K.H."/>
            <person name="Oh T.K."/>
            <person name="Park Y.H."/>
        </authorList>
    </citation>
    <scope>NUCLEOTIDE SEQUENCE [LARGE SCALE GENOMIC DNA]</scope>
    <source>
        <strain evidence="3 4">KCTC 3788</strain>
    </source>
</reference>
<feature type="compositionally biased region" description="Acidic residues" evidence="1">
    <location>
        <begin position="50"/>
        <end position="68"/>
    </location>
</feature>
<comment type="caution">
    <text evidence="3">The sequence shown here is derived from an EMBL/GenBank/DDBJ whole genome shotgun (WGS) entry which is preliminary data.</text>
</comment>
<dbReference type="SMART" id="SM00909">
    <property type="entry name" value="Germane"/>
    <property type="match status" value="2"/>
</dbReference>
<name>A0A838CNH8_9BACI</name>
<feature type="domain" description="GerMN" evidence="2">
    <location>
        <begin position="100"/>
        <end position="191"/>
    </location>
</feature>
<proteinExistence type="predicted"/>
<dbReference type="Pfam" id="PF10646">
    <property type="entry name" value="Germane"/>
    <property type="match status" value="2"/>
</dbReference>
<organism evidence="3 4">
    <name type="scientific">Halobacillus locisalis</name>
    <dbReference type="NCBI Taxonomy" id="220753"/>
    <lineage>
        <taxon>Bacteria</taxon>
        <taxon>Bacillati</taxon>
        <taxon>Bacillota</taxon>
        <taxon>Bacilli</taxon>
        <taxon>Bacillales</taxon>
        <taxon>Bacillaceae</taxon>
        <taxon>Halobacillus</taxon>
    </lineage>
</organism>